<sequence length="89" mass="10071">CSIMRSRSNSLEDAAKAKLSPLRGRARQQTSEREDGHGVRHAHEDTATVQRNPTDGRRRAQKERTAAKSRDLSRDDLLFLLSMLEGELQ</sequence>
<feature type="compositionally biased region" description="Basic and acidic residues" evidence="1">
    <location>
        <begin position="54"/>
        <end position="71"/>
    </location>
</feature>
<protein>
    <submittedName>
        <fullName evidence="2">Uncharacterized protein</fullName>
    </submittedName>
</protein>
<accession>A0ABD0Q2F5</accession>
<evidence type="ECO:0000313" key="2">
    <source>
        <dbReference type="EMBL" id="KAL0180463.1"/>
    </source>
</evidence>
<feature type="non-terminal residue" evidence="2">
    <location>
        <position position="89"/>
    </location>
</feature>
<dbReference type="EMBL" id="JAMKFB020000011">
    <property type="protein sequence ID" value="KAL0180463.1"/>
    <property type="molecule type" value="Genomic_DNA"/>
</dbReference>
<evidence type="ECO:0000256" key="1">
    <source>
        <dbReference type="SAM" id="MobiDB-lite"/>
    </source>
</evidence>
<name>A0ABD0Q2F5_CIRMR</name>
<feature type="non-terminal residue" evidence="2">
    <location>
        <position position="1"/>
    </location>
</feature>
<keyword evidence="3" id="KW-1185">Reference proteome</keyword>
<dbReference type="Proteomes" id="UP001529510">
    <property type="component" value="Unassembled WGS sequence"/>
</dbReference>
<dbReference type="AlphaFoldDB" id="A0ABD0Q2F5"/>
<gene>
    <name evidence="2" type="ORF">M9458_022869</name>
</gene>
<organism evidence="2 3">
    <name type="scientific">Cirrhinus mrigala</name>
    <name type="common">Mrigala</name>
    <dbReference type="NCBI Taxonomy" id="683832"/>
    <lineage>
        <taxon>Eukaryota</taxon>
        <taxon>Metazoa</taxon>
        <taxon>Chordata</taxon>
        <taxon>Craniata</taxon>
        <taxon>Vertebrata</taxon>
        <taxon>Euteleostomi</taxon>
        <taxon>Actinopterygii</taxon>
        <taxon>Neopterygii</taxon>
        <taxon>Teleostei</taxon>
        <taxon>Ostariophysi</taxon>
        <taxon>Cypriniformes</taxon>
        <taxon>Cyprinidae</taxon>
        <taxon>Labeoninae</taxon>
        <taxon>Labeonini</taxon>
        <taxon>Cirrhinus</taxon>
    </lineage>
</organism>
<evidence type="ECO:0000313" key="3">
    <source>
        <dbReference type="Proteomes" id="UP001529510"/>
    </source>
</evidence>
<feature type="compositionally biased region" description="Polar residues" evidence="1">
    <location>
        <begin position="1"/>
        <end position="11"/>
    </location>
</feature>
<proteinExistence type="predicted"/>
<feature type="region of interest" description="Disordered" evidence="1">
    <location>
        <begin position="1"/>
        <end position="71"/>
    </location>
</feature>
<reference evidence="2 3" key="1">
    <citation type="submission" date="2024-05" db="EMBL/GenBank/DDBJ databases">
        <title>Genome sequencing and assembly of Indian major carp, Cirrhinus mrigala (Hamilton, 1822).</title>
        <authorList>
            <person name="Mohindra V."/>
            <person name="Chowdhury L.M."/>
            <person name="Lal K."/>
            <person name="Jena J.K."/>
        </authorList>
    </citation>
    <scope>NUCLEOTIDE SEQUENCE [LARGE SCALE GENOMIC DNA]</scope>
    <source>
        <strain evidence="2">CM1030</strain>
        <tissue evidence="2">Blood</tissue>
    </source>
</reference>
<feature type="compositionally biased region" description="Basic and acidic residues" evidence="1">
    <location>
        <begin position="30"/>
        <end position="46"/>
    </location>
</feature>
<comment type="caution">
    <text evidence="2">The sequence shown here is derived from an EMBL/GenBank/DDBJ whole genome shotgun (WGS) entry which is preliminary data.</text>
</comment>